<feature type="non-terminal residue" evidence="1">
    <location>
        <position position="1"/>
    </location>
</feature>
<gene>
    <name evidence="1" type="ORF">WCH_BC08210</name>
</gene>
<proteinExistence type="predicted"/>
<sequence length="48" mass="5183">HAVPPGLPLDQESEHVLPSLGRTMINLDSHALGVTEALSCFFQVLIKT</sequence>
<dbReference type="AlphaFoldDB" id="F8L9X2"/>
<name>F8L9X2_9BACT</name>
<reference evidence="1" key="1">
    <citation type="submission" date="2011-05" db="EMBL/GenBank/DDBJ databases">
        <title>Unity in variety -- the pan-genome of the Chlamydiae.</title>
        <authorList>
            <person name="Collingro A."/>
            <person name="Tischler P."/>
            <person name="Weinmaier T."/>
            <person name="Penz T."/>
            <person name="Heinz E."/>
            <person name="Brunham R.C."/>
            <person name="Read T.D."/>
            <person name="Bavoil P.M."/>
            <person name="Sachse K."/>
            <person name="Kahane S."/>
            <person name="Friedman M.G."/>
            <person name="Rattei T."/>
            <person name="Myers G.S.A."/>
            <person name="Horn M."/>
        </authorList>
    </citation>
    <scope>NUCLEOTIDE SEQUENCE</scope>
    <source>
        <strain evidence="1">2032/99</strain>
    </source>
</reference>
<protein>
    <submittedName>
        <fullName evidence="1">Uncharacterized protein</fullName>
    </submittedName>
</protein>
<evidence type="ECO:0000313" key="1">
    <source>
        <dbReference type="EMBL" id="CCB90278.1"/>
    </source>
</evidence>
<accession>F8L9X2</accession>
<dbReference type="EMBL" id="FR872585">
    <property type="protein sequence ID" value="CCB90278.1"/>
    <property type="molecule type" value="Genomic_DNA"/>
</dbReference>
<organism evidence="1">
    <name type="scientific">Waddlia chondrophila 2032/99</name>
    <dbReference type="NCBI Taxonomy" id="765953"/>
    <lineage>
        <taxon>Bacteria</taxon>
        <taxon>Pseudomonadati</taxon>
        <taxon>Chlamydiota</taxon>
        <taxon>Chlamydiia</taxon>
        <taxon>Parachlamydiales</taxon>
        <taxon>Waddliaceae</taxon>
        <taxon>Waddlia</taxon>
    </lineage>
</organism>